<evidence type="ECO:0000313" key="2">
    <source>
        <dbReference type="EMBL" id="MDM7891314.1"/>
    </source>
</evidence>
<evidence type="ECO:0000313" key="3">
    <source>
        <dbReference type="Proteomes" id="UP001236404"/>
    </source>
</evidence>
<dbReference type="PANTHER" id="PTHR36529">
    <property type="entry name" value="SLL1095 PROTEIN"/>
    <property type="match status" value="1"/>
</dbReference>
<gene>
    <name evidence="2" type="ORF">QUG93_06435</name>
</gene>
<dbReference type="SUPFAM" id="SSF53448">
    <property type="entry name" value="Nucleotide-diphospho-sugar transferases"/>
    <property type="match status" value="1"/>
</dbReference>
<proteinExistence type="predicted"/>
<dbReference type="Gene3D" id="3.90.550.10">
    <property type="entry name" value="Spore Coat Polysaccharide Biosynthesis Protein SpsA, Chain A"/>
    <property type="match status" value="1"/>
</dbReference>
<dbReference type="EMBL" id="JAUCMN010000003">
    <property type="protein sequence ID" value="MDM7891314.1"/>
    <property type="molecule type" value="Genomic_DNA"/>
</dbReference>
<comment type="caution">
    <text evidence="2">The sequence shown here is derived from an EMBL/GenBank/DDBJ whole genome shotgun (WGS) entry which is preliminary data.</text>
</comment>
<keyword evidence="3" id="KW-1185">Reference proteome</keyword>
<reference evidence="2 3" key="1">
    <citation type="submission" date="2023-06" db="EMBL/GenBank/DDBJ databases">
        <authorList>
            <person name="Feng G."/>
            <person name="Li J."/>
            <person name="Zhu H."/>
        </authorList>
    </citation>
    <scope>NUCLEOTIDE SEQUENCE [LARGE SCALE GENOMIC DNA]</scope>
    <source>
        <strain evidence="2 3">RHCKG28</strain>
    </source>
</reference>
<accession>A0ABT7TR38</accession>
<feature type="compositionally biased region" description="Low complexity" evidence="1">
    <location>
        <begin position="212"/>
        <end position="229"/>
    </location>
</feature>
<dbReference type="RefSeq" id="WP_289473084.1">
    <property type="nucleotide sequence ID" value="NZ_JAUCMN010000003.1"/>
</dbReference>
<organism evidence="2 3">
    <name type="scientific">Curtobacterium caseinilyticum</name>
    <dbReference type="NCBI Taxonomy" id="3055137"/>
    <lineage>
        <taxon>Bacteria</taxon>
        <taxon>Bacillati</taxon>
        <taxon>Actinomycetota</taxon>
        <taxon>Actinomycetes</taxon>
        <taxon>Micrococcales</taxon>
        <taxon>Microbacteriaceae</taxon>
        <taxon>Curtobacterium</taxon>
    </lineage>
</organism>
<sequence length="241" mass="24428">MTDVTVVVVAKECLPGKVKTRLTPALTPEGAARVASAALADTIATVRALPASRRVLLYDGVVLPEGTEDFDVLHQVSGGLDERLGAMFDAMTGPTLLVGMDTPQAAPEHLAPVFEDPERDAWFGPADDGGFWSLYLREPDGALLRGVPMSQDDTGAVQLARLTEAGLSVGSLPGVLDVDTVADAEQVAALAPGSRFAAAFRAEVGTAGTAAAGSAGSLTAGPAAAGSAPAHHDTTMTGGAR</sequence>
<dbReference type="Proteomes" id="UP001236404">
    <property type="component" value="Unassembled WGS sequence"/>
</dbReference>
<protein>
    <submittedName>
        <fullName evidence="2">DUF2064 domain-containing protein</fullName>
    </submittedName>
</protein>
<dbReference type="PANTHER" id="PTHR36529:SF1">
    <property type="entry name" value="GLYCOSYLTRANSFERASE"/>
    <property type="match status" value="1"/>
</dbReference>
<dbReference type="InterPro" id="IPR018641">
    <property type="entry name" value="Trfase_1_rSAM/seldom-assoc"/>
</dbReference>
<dbReference type="InterPro" id="IPR029044">
    <property type="entry name" value="Nucleotide-diphossugar_trans"/>
</dbReference>
<evidence type="ECO:0000256" key="1">
    <source>
        <dbReference type="SAM" id="MobiDB-lite"/>
    </source>
</evidence>
<dbReference type="Pfam" id="PF09837">
    <property type="entry name" value="DUF2064"/>
    <property type="match status" value="1"/>
</dbReference>
<feature type="region of interest" description="Disordered" evidence="1">
    <location>
        <begin position="212"/>
        <end position="241"/>
    </location>
</feature>
<name>A0ABT7TR38_9MICO</name>